<evidence type="ECO:0000313" key="2">
    <source>
        <dbReference type="EMBL" id="HIT46718.1"/>
    </source>
</evidence>
<protein>
    <submittedName>
        <fullName evidence="2">tRNA (Adenosine(37)-N6)-threonylcarbamoyltransferase complex dimerization subunit type 1 TsaB</fullName>
    </submittedName>
</protein>
<evidence type="ECO:0000259" key="1">
    <source>
        <dbReference type="Pfam" id="PF00814"/>
    </source>
</evidence>
<dbReference type="InterPro" id="IPR043129">
    <property type="entry name" value="ATPase_NBD"/>
</dbReference>
<dbReference type="PANTHER" id="PTHR11735">
    <property type="entry name" value="TRNA N6-ADENOSINE THREONYLCARBAMOYLTRANSFERASE"/>
    <property type="match status" value="1"/>
</dbReference>
<dbReference type="CDD" id="cd24032">
    <property type="entry name" value="ASKHA_NBD_TsaB"/>
    <property type="match status" value="1"/>
</dbReference>
<dbReference type="AlphaFoldDB" id="A0A9D1KHB6"/>
<gene>
    <name evidence="2" type="primary">tsaB</name>
    <name evidence="2" type="ORF">IAC35_02535</name>
</gene>
<organism evidence="2 3">
    <name type="scientific">Candidatus Cryptobacteroides merdipullorum</name>
    <dbReference type="NCBI Taxonomy" id="2840771"/>
    <lineage>
        <taxon>Bacteria</taxon>
        <taxon>Pseudomonadati</taxon>
        <taxon>Bacteroidota</taxon>
        <taxon>Bacteroidia</taxon>
        <taxon>Bacteroidales</taxon>
        <taxon>Candidatus Cryptobacteroides</taxon>
    </lineage>
</organism>
<dbReference type="GO" id="GO:0005829">
    <property type="term" value="C:cytosol"/>
    <property type="evidence" value="ECO:0007669"/>
    <property type="project" value="TreeGrafter"/>
</dbReference>
<dbReference type="Pfam" id="PF00814">
    <property type="entry name" value="TsaD"/>
    <property type="match status" value="1"/>
</dbReference>
<dbReference type="InterPro" id="IPR022496">
    <property type="entry name" value="T6A_TsaB"/>
</dbReference>
<proteinExistence type="predicted"/>
<evidence type="ECO:0000313" key="3">
    <source>
        <dbReference type="Proteomes" id="UP000886881"/>
    </source>
</evidence>
<reference evidence="2" key="1">
    <citation type="submission" date="2020-10" db="EMBL/GenBank/DDBJ databases">
        <authorList>
            <person name="Gilroy R."/>
        </authorList>
    </citation>
    <scope>NUCLEOTIDE SEQUENCE</scope>
    <source>
        <strain evidence="2">ChiHecec2B26-709</strain>
    </source>
</reference>
<feature type="domain" description="Gcp-like" evidence="1">
    <location>
        <begin position="34"/>
        <end position="150"/>
    </location>
</feature>
<comment type="caution">
    <text evidence="2">The sequence shown here is derived from an EMBL/GenBank/DDBJ whole genome shotgun (WGS) entry which is preliminary data.</text>
</comment>
<dbReference type="EMBL" id="DVLC01000049">
    <property type="protein sequence ID" value="HIT46718.1"/>
    <property type="molecule type" value="Genomic_DNA"/>
</dbReference>
<dbReference type="SUPFAM" id="SSF53067">
    <property type="entry name" value="Actin-like ATPase domain"/>
    <property type="match status" value="2"/>
</dbReference>
<sequence>MSRIILIETSTALCSTAIAADGRIAASRESREPRSHAAMTAPFVREMLDELGLKADDCDAVCVSAGPGSYTGLRVGSSTAKGLCFASGKPLLAVGTLEVLAWQALEDGLLPDGCRYVIPMIDARRMEVYTAVFSPDMKKLGDTRPLIVGPDSFAEQLEEGPVLFIGDGAEKCSGLITSPNAHFVQTCPRASAMLRPALREFEARNFRDTAYFEPFYLKQFQATVSRKKII</sequence>
<accession>A0A9D1KHB6</accession>
<dbReference type="Proteomes" id="UP000886881">
    <property type="component" value="Unassembled WGS sequence"/>
</dbReference>
<dbReference type="Gene3D" id="3.30.420.40">
    <property type="match status" value="2"/>
</dbReference>
<reference evidence="2" key="2">
    <citation type="journal article" date="2021" name="PeerJ">
        <title>Extensive microbial diversity within the chicken gut microbiome revealed by metagenomics and culture.</title>
        <authorList>
            <person name="Gilroy R."/>
            <person name="Ravi A."/>
            <person name="Getino M."/>
            <person name="Pursley I."/>
            <person name="Horton D.L."/>
            <person name="Alikhan N.F."/>
            <person name="Baker D."/>
            <person name="Gharbi K."/>
            <person name="Hall N."/>
            <person name="Watson M."/>
            <person name="Adriaenssens E.M."/>
            <person name="Foster-Nyarko E."/>
            <person name="Jarju S."/>
            <person name="Secka A."/>
            <person name="Antonio M."/>
            <person name="Oren A."/>
            <person name="Chaudhuri R.R."/>
            <person name="La Ragione R."/>
            <person name="Hildebrand F."/>
            <person name="Pallen M.J."/>
        </authorList>
    </citation>
    <scope>NUCLEOTIDE SEQUENCE</scope>
    <source>
        <strain evidence="2">ChiHecec2B26-709</strain>
    </source>
</reference>
<dbReference type="PANTHER" id="PTHR11735:SF11">
    <property type="entry name" value="TRNA THREONYLCARBAMOYLADENOSINE BIOSYNTHESIS PROTEIN TSAB"/>
    <property type="match status" value="1"/>
</dbReference>
<dbReference type="InterPro" id="IPR000905">
    <property type="entry name" value="Gcp-like_dom"/>
</dbReference>
<name>A0A9D1KHB6_9BACT</name>
<dbReference type="NCBIfam" id="TIGR03725">
    <property type="entry name" value="T6A_YeaZ"/>
    <property type="match status" value="1"/>
</dbReference>
<dbReference type="GO" id="GO:0002949">
    <property type="term" value="P:tRNA threonylcarbamoyladenosine modification"/>
    <property type="evidence" value="ECO:0007669"/>
    <property type="project" value="InterPro"/>
</dbReference>